<sequence>MNCFDHFNEFFIQRSTPQANNKITLWQGFSILGGQIDTIAIYEKDVLKIVMNIPTDHLDKIWLRLGTKNIDFYTSRSRVMREKDVTQCSKEEVKRSIMFPFPIQPLFAVWDEKDSIVTITIPWLKGEEKSLCTKSLLKGSGWSCFFP</sequence>
<accession>A0A8I6S223</accession>
<evidence type="ECO:0000313" key="1">
    <source>
        <dbReference type="EnsemblMetazoa" id="XP_014254540.1"/>
    </source>
</evidence>
<evidence type="ECO:0000313" key="2">
    <source>
        <dbReference type="Proteomes" id="UP000494040"/>
    </source>
</evidence>
<organism evidence="1 2">
    <name type="scientific">Cimex lectularius</name>
    <name type="common">Bed bug</name>
    <name type="synonym">Acanthia lectularia</name>
    <dbReference type="NCBI Taxonomy" id="79782"/>
    <lineage>
        <taxon>Eukaryota</taxon>
        <taxon>Metazoa</taxon>
        <taxon>Ecdysozoa</taxon>
        <taxon>Arthropoda</taxon>
        <taxon>Hexapoda</taxon>
        <taxon>Insecta</taxon>
        <taxon>Pterygota</taxon>
        <taxon>Neoptera</taxon>
        <taxon>Paraneoptera</taxon>
        <taxon>Hemiptera</taxon>
        <taxon>Heteroptera</taxon>
        <taxon>Panheteroptera</taxon>
        <taxon>Cimicomorpha</taxon>
        <taxon>Cimicidae</taxon>
        <taxon>Cimex</taxon>
    </lineage>
</organism>
<evidence type="ECO:0008006" key="3">
    <source>
        <dbReference type="Google" id="ProtNLM"/>
    </source>
</evidence>
<dbReference type="EnsemblMetazoa" id="XM_014399054.1">
    <property type="protein sequence ID" value="XP_014254540.1"/>
    <property type="gene ID" value="LOC106669525"/>
</dbReference>
<name>A0A8I6S223_CIMLE</name>
<dbReference type="OrthoDB" id="10379626at2759"/>
<proteinExistence type="predicted"/>
<reference evidence="1" key="1">
    <citation type="submission" date="2022-01" db="UniProtKB">
        <authorList>
            <consortium name="EnsemblMetazoa"/>
        </authorList>
    </citation>
    <scope>IDENTIFICATION</scope>
</reference>
<dbReference type="RefSeq" id="XP_014254540.1">
    <property type="nucleotide sequence ID" value="XM_014399054.1"/>
</dbReference>
<dbReference type="AlphaFoldDB" id="A0A8I6S223"/>
<dbReference type="GeneID" id="106669525"/>
<protein>
    <recommendedName>
        <fullName evidence="3">SHSP domain-containing protein</fullName>
    </recommendedName>
</protein>
<dbReference type="KEGG" id="clec:106669525"/>
<dbReference type="Proteomes" id="UP000494040">
    <property type="component" value="Unassembled WGS sequence"/>
</dbReference>
<keyword evidence="2" id="KW-1185">Reference proteome</keyword>